<dbReference type="HOGENOM" id="CLU_1371830_0_0_1"/>
<reference evidence="2" key="1">
    <citation type="submission" date="2008-07" db="EMBL/GenBank/DDBJ databases">
        <title>Annotation of Ajellomyces capsulatus strain H88.</title>
        <authorList>
            <person name="Champion M."/>
            <person name="Cuomo C."/>
            <person name="Ma L.-J."/>
            <person name="Henn M.R."/>
            <person name="Sil A."/>
            <person name="Goldman B."/>
            <person name="Young S.K."/>
            <person name="Kodira C.D."/>
            <person name="Zeng Q."/>
            <person name="Koehrsen M."/>
            <person name="Alvarado L."/>
            <person name="Berlin A."/>
            <person name="Borenstein D."/>
            <person name="Chen Z."/>
            <person name="Engels R."/>
            <person name="Freedman E."/>
            <person name="Gellesch M."/>
            <person name="Goldberg J."/>
            <person name="Griggs A."/>
            <person name="Gujja S."/>
            <person name="Heiman D."/>
            <person name="Hepburn T."/>
            <person name="Howarth C."/>
            <person name="Jen D."/>
            <person name="Larson L."/>
            <person name="Lewis B."/>
            <person name="Mehta T."/>
            <person name="Park D."/>
            <person name="Pearson M."/>
            <person name="Roberts A."/>
            <person name="Saif S."/>
            <person name="Shea T."/>
            <person name="Shenoy N."/>
            <person name="Sisk P."/>
            <person name="Stolte C."/>
            <person name="Sykes S."/>
            <person name="Walk T."/>
            <person name="White J."/>
            <person name="Yandava C."/>
            <person name="Klein B."/>
            <person name="McEwen J.G."/>
            <person name="Puccia R."/>
            <person name="Goldman G.H."/>
            <person name="Felipe M.S."/>
            <person name="Nino-Vega G."/>
            <person name="San-Blas G."/>
            <person name="Taylor J."/>
            <person name="Mendoza L."/>
            <person name="Galagan J."/>
            <person name="Nusbaum C."/>
            <person name="Birren B."/>
        </authorList>
    </citation>
    <scope>NUCLEOTIDE SEQUENCE [LARGE SCALE GENOMIC DNA]</scope>
    <source>
        <strain evidence="2">H88</strain>
    </source>
</reference>
<gene>
    <name evidence="1" type="ORF">HCEG_03229</name>
</gene>
<name>F0UCC1_AJEC8</name>
<proteinExistence type="predicted"/>
<evidence type="ECO:0000313" key="2">
    <source>
        <dbReference type="Proteomes" id="UP000008142"/>
    </source>
</evidence>
<sequence length="199" mass="22246">MVVVACAYLGVTRLDWQDFCGGAGFTAIMCSDFRQANNILPPHQLFVACLQTRFVLQIHAGWHTLGTYGGNVSALHKVRLPQLNLYFALRAYKDQRPHTNYTLRSDMVASTSPLNEIMDQRDYTLWSDVVANQSPSDSNQPIYSAYALEVCPHQSSCKVILTVHPVKNIESSELWSVVVVMGSSPIRVDPGRWVGVDQF</sequence>
<evidence type="ECO:0000313" key="1">
    <source>
        <dbReference type="EMBL" id="EGC44014.1"/>
    </source>
</evidence>
<dbReference type="EMBL" id="DS990637">
    <property type="protein sequence ID" value="EGC44014.1"/>
    <property type="molecule type" value="Genomic_DNA"/>
</dbReference>
<dbReference type="Proteomes" id="UP000008142">
    <property type="component" value="Unassembled WGS sequence"/>
</dbReference>
<dbReference type="VEuPathDB" id="FungiDB:I7I53_10756"/>
<accession>F0UCC1</accession>
<protein>
    <submittedName>
        <fullName evidence="1">Predicted protein</fullName>
    </submittedName>
</protein>
<dbReference type="AlphaFoldDB" id="F0UCC1"/>
<organism evidence="2">
    <name type="scientific">Ajellomyces capsulatus (strain H88)</name>
    <name type="common">Darling's disease fungus</name>
    <name type="synonym">Histoplasma capsulatum</name>
    <dbReference type="NCBI Taxonomy" id="544711"/>
    <lineage>
        <taxon>Eukaryota</taxon>
        <taxon>Fungi</taxon>
        <taxon>Dikarya</taxon>
        <taxon>Ascomycota</taxon>
        <taxon>Pezizomycotina</taxon>
        <taxon>Eurotiomycetes</taxon>
        <taxon>Eurotiomycetidae</taxon>
        <taxon>Onygenales</taxon>
        <taxon>Ajellomycetaceae</taxon>
        <taxon>Histoplasma</taxon>
    </lineage>
</organism>
<dbReference type="OrthoDB" id="10387752at2759"/>
<dbReference type="OMA" id="IHAGWHT"/>